<sequence length="183" mass="21279">VLVSVVADVNHPLIEEVSIYLHRISYEFMETGKLIIQVLNEGKLLTRKLLKYVEIDMKRLTVLYKSMAIQGINRTDVGFLAVRDAAKAINKLRNITRDPNDVIIGHINVAIVKLQEMVDTLNLCDKHGPLTVDTRRRYTNTTYVRRTRKPKRIKKKKLMQKEAEEEDLDAQWRRPEPTKSKND</sequence>
<organism evidence="2">
    <name type="scientific">Clastoptera arizonana</name>
    <name type="common">Arizona spittle bug</name>
    <dbReference type="NCBI Taxonomy" id="38151"/>
    <lineage>
        <taxon>Eukaryota</taxon>
        <taxon>Metazoa</taxon>
        <taxon>Ecdysozoa</taxon>
        <taxon>Arthropoda</taxon>
        <taxon>Hexapoda</taxon>
        <taxon>Insecta</taxon>
        <taxon>Pterygota</taxon>
        <taxon>Neoptera</taxon>
        <taxon>Paraneoptera</taxon>
        <taxon>Hemiptera</taxon>
        <taxon>Auchenorrhyncha</taxon>
        <taxon>Cercopoidea</taxon>
        <taxon>Clastopteridae</taxon>
        <taxon>Clastoptera</taxon>
    </lineage>
</organism>
<feature type="region of interest" description="Disordered" evidence="1">
    <location>
        <begin position="147"/>
        <end position="183"/>
    </location>
</feature>
<dbReference type="AlphaFoldDB" id="A0A1B6CFZ4"/>
<dbReference type="EMBL" id="GEDC01024944">
    <property type="protein sequence ID" value="JAS12354.1"/>
    <property type="molecule type" value="Transcribed_RNA"/>
</dbReference>
<reference evidence="2" key="1">
    <citation type="submission" date="2015-12" db="EMBL/GenBank/DDBJ databases">
        <title>De novo transcriptome assembly of four potential Pierce s Disease insect vectors from Arizona vineyards.</title>
        <authorList>
            <person name="Tassone E.E."/>
        </authorList>
    </citation>
    <scope>NUCLEOTIDE SEQUENCE</scope>
</reference>
<evidence type="ECO:0000313" key="2">
    <source>
        <dbReference type="EMBL" id="JAS12354.1"/>
    </source>
</evidence>
<evidence type="ECO:0000256" key="1">
    <source>
        <dbReference type="SAM" id="MobiDB-lite"/>
    </source>
</evidence>
<feature type="non-terminal residue" evidence="2">
    <location>
        <position position="1"/>
    </location>
</feature>
<gene>
    <name evidence="2" type="ORF">g.2114</name>
</gene>
<accession>A0A1B6CFZ4</accession>
<protein>
    <submittedName>
        <fullName evidence="2">Uncharacterized protein</fullName>
    </submittedName>
</protein>
<name>A0A1B6CFZ4_9HEMI</name>
<proteinExistence type="predicted"/>
<feature type="compositionally biased region" description="Basic residues" evidence="1">
    <location>
        <begin position="147"/>
        <end position="158"/>
    </location>
</feature>
<feature type="compositionally biased region" description="Basic and acidic residues" evidence="1">
    <location>
        <begin position="170"/>
        <end position="183"/>
    </location>
</feature>